<gene>
    <name evidence="1" type="ORF">RND71_040353</name>
</gene>
<sequence length="94" mass="10689">MAHKKDQLAKIGQEGFDLIDQFLGSKKERHSALQRPNPAASTLYRYYPQKSHVVQLHPTEERVCNINSYEAVQMCQGVQYFSSKRKSSTAAVAF</sequence>
<comment type="caution">
    <text evidence="1">The sequence shown here is derived from an EMBL/GenBank/DDBJ whole genome shotgun (WGS) entry which is preliminary data.</text>
</comment>
<dbReference type="EMBL" id="JAVYJV010000023">
    <property type="protein sequence ID" value="KAK4338891.1"/>
    <property type="molecule type" value="Genomic_DNA"/>
</dbReference>
<dbReference type="Proteomes" id="UP001291623">
    <property type="component" value="Unassembled WGS sequence"/>
</dbReference>
<protein>
    <submittedName>
        <fullName evidence="1">Uncharacterized protein</fullName>
    </submittedName>
</protein>
<dbReference type="AlphaFoldDB" id="A0AAE1UT85"/>
<keyword evidence="2" id="KW-1185">Reference proteome</keyword>
<organism evidence="1 2">
    <name type="scientific">Anisodus tanguticus</name>
    <dbReference type="NCBI Taxonomy" id="243964"/>
    <lineage>
        <taxon>Eukaryota</taxon>
        <taxon>Viridiplantae</taxon>
        <taxon>Streptophyta</taxon>
        <taxon>Embryophyta</taxon>
        <taxon>Tracheophyta</taxon>
        <taxon>Spermatophyta</taxon>
        <taxon>Magnoliopsida</taxon>
        <taxon>eudicotyledons</taxon>
        <taxon>Gunneridae</taxon>
        <taxon>Pentapetalae</taxon>
        <taxon>asterids</taxon>
        <taxon>lamiids</taxon>
        <taxon>Solanales</taxon>
        <taxon>Solanaceae</taxon>
        <taxon>Solanoideae</taxon>
        <taxon>Hyoscyameae</taxon>
        <taxon>Anisodus</taxon>
    </lineage>
</organism>
<evidence type="ECO:0000313" key="2">
    <source>
        <dbReference type="Proteomes" id="UP001291623"/>
    </source>
</evidence>
<evidence type="ECO:0000313" key="1">
    <source>
        <dbReference type="EMBL" id="KAK4338891.1"/>
    </source>
</evidence>
<reference evidence="1" key="1">
    <citation type="submission" date="2023-12" db="EMBL/GenBank/DDBJ databases">
        <title>Genome assembly of Anisodus tanguticus.</title>
        <authorList>
            <person name="Wang Y.-J."/>
        </authorList>
    </citation>
    <scope>NUCLEOTIDE SEQUENCE</scope>
    <source>
        <strain evidence="1">KB-2021</strain>
        <tissue evidence="1">Leaf</tissue>
    </source>
</reference>
<name>A0AAE1UT85_9SOLA</name>
<proteinExistence type="predicted"/>
<dbReference type="PANTHER" id="PTHR33484">
    <property type="entry name" value="BNAC07G33360D PROTEIN"/>
    <property type="match status" value="1"/>
</dbReference>
<dbReference type="PANTHER" id="PTHR33484:SF15">
    <property type="match status" value="1"/>
</dbReference>
<accession>A0AAE1UT85</accession>